<reference evidence="1" key="1">
    <citation type="journal article" date="2020" name="Stud. Mycol.">
        <title>101 Dothideomycetes genomes: a test case for predicting lifestyles and emergence of pathogens.</title>
        <authorList>
            <person name="Haridas S."/>
            <person name="Albert R."/>
            <person name="Binder M."/>
            <person name="Bloem J."/>
            <person name="Labutti K."/>
            <person name="Salamov A."/>
            <person name="Andreopoulos B."/>
            <person name="Baker S."/>
            <person name="Barry K."/>
            <person name="Bills G."/>
            <person name="Bluhm B."/>
            <person name="Cannon C."/>
            <person name="Castanera R."/>
            <person name="Culley D."/>
            <person name="Daum C."/>
            <person name="Ezra D."/>
            <person name="Gonzalez J."/>
            <person name="Henrissat B."/>
            <person name="Kuo A."/>
            <person name="Liang C."/>
            <person name="Lipzen A."/>
            <person name="Lutzoni F."/>
            <person name="Magnuson J."/>
            <person name="Mondo S."/>
            <person name="Nolan M."/>
            <person name="Ohm R."/>
            <person name="Pangilinan J."/>
            <person name="Park H.-J."/>
            <person name="Ramirez L."/>
            <person name="Alfaro M."/>
            <person name="Sun H."/>
            <person name="Tritt A."/>
            <person name="Yoshinaga Y."/>
            <person name="Zwiers L.-H."/>
            <person name="Turgeon B."/>
            <person name="Goodwin S."/>
            <person name="Spatafora J."/>
            <person name="Crous P."/>
            <person name="Grigoriev I."/>
        </authorList>
    </citation>
    <scope>NUCLEOTIDE SEQUENCE</scope>
    <source>
        <strain evidence="1">ATCC 200398</strain>
    </source>
</reference>
<proteinExistence type="predicted"/>
<accession>A0ACB6R7Y4</accession>
<organism evidence="1 2">
    <name type="scientific">Lindgomyces ingoldianus</name>
    <dbReference type="NCBI Taxonomy" id="673940"/>
    <lineage>
        <taxon>Eukaryota</taxon>
        <taxon>Fungi</taxon>
        <taxon>Dikarya</taxon>
        <taxon>Ascomycota</taxon>
        <taxon>Pezizomycotina</taxon>
        <taxon>Dothideomycetes</taxon>
        <taxon>Pleosporomycetidae</taxon>
        <taxon>Pleosporales</taxon>
        <taxon>Lindgomycetaceae</taxon>
        <taxon>Lindgomyces</taxon>
    </lineage>
</organism>
<comment type="caution">
    <text evidence="1">The sequence shown here is derived from an EMBL/GenBank/DDBJ whole genome shotgun (WGS) entry which is preliminary data.</text>
</comment>
<dbReference type="Proteomes" id="UP000799755">
    <property type="component" value="Unassembled WGS sequence"/>
</dbReference>
<gene>
    <name evidence="1" type="ORF">BDR25DRAFT_350681</name>
</gene>
<sequence>MLSSGRNHAKPKRAPSFPSFSVVQVQRTLAQSTSTLGSPIFTNTLHPSSASVRLIDMRDFVQNSFVNPGTRSNKLASSKRYSGRVAINDSRTFCFFGGYRLAERQGGWLIYIILMAGSRRWVKTKQQNSCQTTNTNSAHMLIFRFEYGFQYGGGISCILAWTRKLHTARSPKLPFNFLILPYEVLYSYQYMPFYWFPRIDRDRVYPYDGTCSFDTQSSVTHAGAGDIRFARYTGHWFNVRLPGTVAYRTYSTQPYPENRSFQHALSFIHGIATKSRKSLHITRIEAFHGLLQLQS</sequence>
<evidence type="ECO:0000313" key="1">
    <source>
        <dbReference type="EMBL" id="KAF2475291.1"/>
    </source>
</evidence>
<dbReference type="EMBL" id="MU003496">
    <property type="protein sequence ID" value="KAF2475291.1"/>
    <property type="molecule type" value="Genomic_DNA"/>
</dbReference>
<name>A0ACB6R7Y4_9PLEO</name>
<protein>
    <submittedName>
        <fullName evidence="1">Uncharacterized protein</fullName>
    </submittedName>
</protein>
<evidence type="ECO:0000313" key="2">
    <source>
        <dbReference type="Proteomes" id="UP000799755"/>
    </source>
</evidence>
<keyword evidence="2" id="KW-1185">Reference proteome</keyword>